<gene>
    <name evidence="1" type="ORF">CR513_23738</name>
</gene>
<keyword evidence="2" id="KW-1185">Reference proteome</keyword>
<dbReference type="AlphaFoldDB" id="A0A371GTS4"/>
<dbReference type="EMBL" id="QJKJ01004494">
    <property type="protein sequence ID" value="RDX93939.1"/>
    <property type="molecule type" value="Genomic_DNA"/>
</dbReference>
<reference evidence="1" key="1">
    <citation type="submission" date="2018-05" db="EMBL/GenBank/DDBJ databases">
        <title>Draft genome of Mucuna pruriens seed.</title>
        <authorList>
            <person name="Nnadi N.E."/>
            <person name="Vos R."/>
            <person name="Hasami M.H."/>
            <person name="Devisetty U.K."/>
            <person name="Aguiy J.C."/>
        </authorList>
    </citation>
    <scope>NUCLEOTIDE SEQUENCE [LARGE SCALE GENOMIC DNA]</scope>
    <source>
        <strain evidence="1">JCA_2017</strain>
    </source>
</reference>
<accession>A0A371GTS4</accession>
<feature type="non-terminal residue" evidence="1">
    <location>
        <position position="1"/>
    </location>
</feature>
<dbReference type="Proteomes" id="UP000257109">
    <property type="component" value="Unassembled WGS sequence"/>
</dbReference>
<name>A0A371GTS4_MUCPR</name>
<evidence type="ECO:0000313" key="2">
    <source>
        <dbReference type="Proteomes" id="UP000257109"/>
    </source>
</evidence>
<organism evidence="1 2">
    <name type="scientific">Mucuna pruriens</name>
    <name type="common">Velvet bean</name>
    <name type="synonym">Dolichos pruriens</name>
    <dbReference type="NCBI Taxonomy" id="157652"/>
    <lineage>
        <taxon>Eukaryota</taxon>
        <taxon>Viridiplantae</taxon>
        <taxon>Streptophyta</taxon>
        <taxon>Embryophyta</taxon>
        <taxon>Tracheophyta</taxon>
        <taxon>Spermatophyta</taxon>
        <taxon>Magnoliopsida</taxon>
        <taxon>eudicotyledons</taxon>
        <taxon>Gunneridae</taxon>
        <taxon>Pentapetalae</taxon>
        <taxon>rosids</taxon>
        <taxon>fabids</taxon>
        <taxon>Fabales</taxon>
        <taxon>Fabaceae</taxon>
        <taxon>Papilionoideae</taxon>
        <taxon>50 kb inversion clade</taxon>
        <taxon>NPAAA clade</taxon>
        <taxon>indigoferoid/millettioid clade</taxon>
        <taxon>Phaseoleae</taxon>
        <taxon>Mucuna</taxon>
    </lineage>
</organism>
<protein>
    <submittedName>
        <fullName evidence="1">Uncharacterized protein</fullName>
    </submittedName>
</protein>
<proteinExistence type="predicted"/>
<sequence>MVVLRGLDENSKMKGGKSSGLLLKRLRVSMWVGKSFTLLSGALLVSLKIQVNWALERLRVSLLWNPYGFLELSWKEDIDEDDPSSSQGPSRLENNILLRALECPGMTIKDQSVNSKVIAEEKFKHCSAAYQSLCDKLAINLCVHWSSEV</sequence>
<evidence type="ECO:0000313" key="1">
    <source>
        <dbReference type="EMBL" id="RDX93939.1"/>
    </source>
</evidence>
<comment type="caution">
    <text evidence="1">The sequence shown here is derived from an EMBL/GenBank/DDBJ whole genome shotgun (WGS) entry which is preliminary data.</text>
</comment>
<dbReference type="OrthoDB" id="10250354at2759"/>